<dbReference type="EMBL" id="DF973208">
    <property type="protein sequence ID" value="GAU20061.1"/>
    <property type="molecule type" value="Genomic_DNA"/>
</dbReference>
<name>A0A2Z6LU43_TRISU</name>
<dbReference type="Proteomes" id="UP000242715">
    <property type="component" value="Unassembled WGS sequence"/>
</dbReference>
<evidence type="ECO:0000313" key="1">
    <source>
        <dbReference type="EMBL" id="GAU20061.1"/>
    </source>
</evidence>
<reference evidence="2" key="1">
    <citation type="journal article" date="2017" name="Front. Plant Sci.">
        <title>Climate Clever Clovers: New Paradigm to Reduce the Environmental Footprint of Ruminants by Breeding Low Methanogenic Forages Utilizing Haplotype Variation.</title>
        <authorList>
            <person name="Kaur P."/>
            <person name="Appels R."/>
            <person name="Bayer P.E."/>
            <person name="Keeble-Gagnere G."/>
            <person name="Wang J."/>
            <person name="Hirakawa H."/>
            <person name="Shirasawa K."/>
            <person name="Vercoe P."/>
            <person name="Stefanova K."/>
            <person name="Durmic Z."/>
            <person name="Nichols P."/>
            <person name="Revell C."/>
            <person name="Isobe S.N."/>
            <person name="Edwards D."/>
            <person name="Erskine W."/>
        </authorList>
    </citation>
    <scope>NUCLEOTIDE SEQUENCE [LARGE SCALE GENOMIC DNA]</scope>
    <source>
        <strain evidence="2">cv. Daliak</strain>
    </source>
</reference>
<keyword evidence="2" id="KW-1185">Reference proteome</keyword>
<protein>
    <submittedName>
        <fullName evidence="1">Uncharacterized protein</fullName>
    </submittedName>
</protein>
<proteinExistence type="predicted"/>
<accession>A0A2Z6LU43</accession>
<dbReference type="AlphaFoldDB" id="A0A2Z6LU43"/>
<sequence>MFSLSLDVECLVFNDFPDIIVTPFMEEDAGGNLIWKAFAILGHYYDQVLLLAIRIMQVADA</sequence>
<evidence type="ECO:0000313" key="2">
    <source>
        <dbReference type="Proteomes" id="UP000242715"/>
    </source>
</evidence>
<organism evidence="1 2">
    <name type="scientific">Trifolium subterraneum</name>
    <name type="common">Subterranean clover</name>
    <dbReference type="NCBI Taxonomy" id="3900"/>
    <lineage>
        <taxon>Eukaryota</taxon>
        <taxon>Viridiplantae</taxon>
        <taxon>Streptophyta</taxon>
        <taxon>Embryophyta</taxon>
        <taxon>Tracheophyta</taxon>
        <taxon>Spermatophyta</taxon>
        <taxon>Magnoliopsida</taxon>
        <taxon>eudicotyledons</taxon>
        <taxon>Gunneridae</taxon>
        <taxon>Pentapetalae</taxon>
        <taxon>rosids</taxon>
        <taxon>fabids</taxon>
        <taxon>Fabales</taxon>
        <taxon>Fabaceae</taxon>
        <taxon>Papilionoideae</taxon>
        <taxon>50 kb inversion clade</taxon>
        <taxon>NPAAA clade</taxon>
        <taxon>Hologalegina</taxon>
        <taxon>IRL clade</taxon>
        <taxon>Trifolieae</taxon>
        <taxon>Trifolium</taxon>
    </lineage>
</organism>
<gene>
    <name evidence="1" type="ORF">TSUD_381530</name>
</gene>